<dbReference type="InterPro" id="IPR000595">
    <property type="entry name" value="cNMP-bd_dom"/>
</dbReference>
<dbReference type="EMBL" id="JAHWYN010000017">
    <property type="protein sequence ID" value="MBW4362045.1"/>
    <property type="molecule type" value="Genomic_DNA"/>
</dbReference>
<gene>
    <name evidence="2" type="ORF">KZH69_16265</name>
</gene>
<name>A0ABS6XZE1_9FLAO</name>
<evidence type="ECO:0000259" key="1">
    <source>
        <dbReference type="Pfam" id="PF00027"/>
    </source>
</evidence>
<evidence type="ECO:0000313" key="3">
    <source>
        <dbReference type="Proteomes" id="UP000812031"/>
    </source>
</evidence>
<dbReference type="Pfam" id="PF00027">
    <property type="entry name" value="cNMP_binding"/>
    <property type="match status" value="1"/>
</dbReference>
<keyword evidence="3" id="KW-1185">Reference proteome</keyword>
<sequence>MFEAINKNVSKFASFTQGELEQFNSLLKYQKIPKKTYLLQEGEICNFEAYIVKGCIRSYFIDANGFEVILQFGIEDWWVSDIASFNDKKPSKMYIETMEDCELFVLTDTNKEELLHKVPKFERFFRLIVQKNLSATQNRLINTMAKSAPEKYLEFIKLYPTISQRVAQHYIASYLGISAEFLSKIRTKISKQ</sequence>
<organism evidence="2 3">
    <name type="scientific">Flavobacterium taihuense</name>
    <dbReference type="NCBI Taxonomy" id="2857508"/>
    <lineage>
        <taxon>Bacteria</taxon>
        <taxon>Pseudomonadati</taxon>
        <taxon>Bacteroidota</taxon>
        <taxon>Flavobacteriia</taxon>
        <taxon>Flavobacteriales</taxon>
        <taxon>Flavobacteriaceae</taxon>
        <taxon>Flavobacterium</taxon>
    </lineage>
</organism>
<dbReference type="RefSeq" id="WP_219318534.1">
    <property type="nucleotide sequence ID" value="NZ_JAHWYN010000017.1"/>
</dbReference>
<evidence type="ECO:0000313" key="2">
    <source>
        <dbReference type="EMBL" id="MBW4362045.1"/>
    </source>
</evidence>
<proteinExistence type="predicted"/>
<reference evidence="2 3" key="1">
    <citation type="submission" date="2021-07" db="EMBL/GenBank/DDBJ databases">
        <title>Flavobacterium sp. nov. isolated from sediment on the Taihu Lake.</title>
        <authorList>
            <person name="Qu J.-H."/>
        </authorList>
    </citation>
    <scope>NUCLEOTIDE SEQUENCE [LARGE SCALE GENOMIC DNA]</scope>
    <source>
        <strain evidence="2 3">NAS39</strain>
    </source>
</reference>
<comment type="caution">
    <text evidence="2">The sequence shown here is derived from an EMBL/GenBank/DDBJ whole genome shotgun (WGS) entry which is preliminary data.</text>
</comment>
<dbReference type="Proteomes" id="UP000812031">
    <property type="component" value="Unassembled WGS sequence"/>
</dbReference>
<dbReference type="CDD" id="cd00038">
    <property type="entry name" value="CAP_ED"/>
    <property type="match status" value="1"/>
</dbReference>
<feature type="domain" description="Cyclic nucleotide-binding" evidence="1">
    <location>
        <begin position="30"/>
        <end position="115"/>
    </location>
</feature>
<accession>A0ABS6XZE1</accession>
<protein>
    <submittedName>
        <fullName evidence="2">Crp/Fnr family transcriptional regulator</fullName>
    </submittedName>
</protein>